<dbReference type="Proteomes" id="UP000070371">
    <property type="component" value="Chromosome"/>
</dbReference>
<dbReference type="AlphaFoldDB" id="A0A126V0Z8"/>
<evidence type="ECO:0000313" key="2">
    <source>
        <dbReference type="Proteomes" id="UP000070371"/>
    </source>
</evidence>
<proteinExistence type="predicted"/>
<dbReference type="EMBL" id="CP014327">
    <property type="protein sequence ID" value="AML51526.1"/>
    <property type="molecule type" value="Genomic_DNA"/>
</dbReference>
<keyword evidence="2" id="KW-1185">Reference proteome</keyword>
<name>A0A126V0Z8_9RHOB</name>
<dbReference type="KEGG" id="hat:RC74_09880"/>
<accession>A0A126V0Z8</accession>
<sequence>MVTQLAALKLVEVAGYGLIKGAFLRRALQLGLANGVYPLGEVVTQLTPYVTGLAQQHKLTVA</sequence>
<organism evidence="1 2">
    <name type="scientific">Falsihalocynthiibacter arcticus</name>
    <dbReference type="NCBI Taxonomy" id="1579316"/>
    <lineage>
        <taxon>Bacteria</taxon>
        <taxon>Pseudomonadati</taxon>
        <taxon>Pseudomonadota</taxon>
        <taxon>Alphaproteobacteria</taxon>
        <taxon>Rhodobacterales</taxon>
        <taxon>Roseobacteraceae</taxon>
        <taxon>Falsihalocynthiibacter</taxon>
    </lineage>
</organism>
<gene>
    <name evidence="1" type="ORF">RC74_09880</name>
</gene>
<dbReference type="STRING" id="1579316.RC74_09880"/>
<evidence type="ECO:0000313" key="1">
    <source>
        <dbReference type="EMBL" id="AML51526.1"/>
    </source>
</evidence>
<reference evidence="1 2" key="1">
    <citation type="submission" date="2016-02" db="EMBL/GenBank/DDBJ databases">
        <title>Complete genome sequence of Halocynthiibacter arcticus PAMC 20958t from arctic marine sediment.</title>
        <authorList>
            <person name="Lee Y.M."/>
            <person name="Baek K."/>
            <person name="Lee H.K."/>
            <person name="Shin S.C."/>
        </authorList>
    </citation>
    <scope>NUCLEOTIDE SEQUENCE [LARGE SCALE GENOMIC DNA]</scope>
    <source>
        <strain evidence="1">PAMC 20958</strain>
    </source>
</reference>
<protein>
    <submittedName>
        <fullName evidence="1">Uncharacterized protein</fullName>
    </submittedName>
</protein>